<proteinExistence type="predicted"/>
<name>A0ABX7FCX7_9RHOB</name>
<dbReference type="InterPro" id="IPR045601">
    <property type="entry name" value="DUF6455"/>
</dbReference>
<dbReference type="Pfam" id="PF20056">
    <property type="entry name" value="DUF6455"/>
    <property type="match status" value="1"/>
</dbReference>
<organism evidence="2 3">
    <name type="scientific">Ponticoccus alexandrii</name>
    <dbReference type="NCBI Taxonomy" id="1943633"/>
    <lineage>
        <taxon>Bacteria</taxon>
        <taxon>Pseudomonadati</taxon>
        <taxon>Pseudomonadota</taxon>
        <taxon>Alphaproteobacteria</taxon>
        <taxon>Rhodobacterales</taxon>
        <taxon>Roseobacteraceae</taxon>
        <taxon>Ponticoccus</taxon>
    </lineage>
</organism>
<gene>
    <name evidence="2" type="ORF">GQA70_01480</name>
</gene>
<evidence type="ECO:0000259" key="1">
    <source>
        <dbReference type="Pfam" id="PF20056"/>
    </source>
</evidence>
<dbReference type="EMBL" id="CP047166">
    <property type="protein sequence ID" value="QRF68344.1"/>
    <property type="molecule type" value="Genomic_DNA"/>
</dbReference>
<keyword evidence="3" id="KW-1185">Reference proteome</keyword>
<evidence type="ECO:0000313" key="3">
    <source>
        <dbReference type="Proteomes" id="UP000596387"/>
    </source>
</evidence>
<evidence type="ECO:0000313" key="2">
    <source>
        <dbReference type="EMBL" id="QRF68344.1"/>
    </source>
</evidence>
<dbReference type="Proteomes" id="UP000596387">
    <property type="component" value="Chromosome"/>
</dbReference>
<accession>A0ABX7FCX7</accession>
<reference evidence="2 3" key="1">
    <citation type="submission" date="2019-12" db="EMBL/GenBank/DDBJ databases">
        <title>Complete Genome Sequence of a Quorum-Sensing Bacterium,Rhodobacteraceae bacterium C31, Isolated from a marine microalgae symbiotic bacteria.</title>
        <authorList>
            <person name="Zhang Y."/>
        </authorList>
    </citation>
    <scope>NUCLEOTIDE SEQUENCE [LARGE SCALE GENOMIC DNA]</scope>
    <source>
        <strain evidence="2 3">C31</strain>
    </source>
</reference>
<protein>
    <recommendedName>
        <fullName evidence="1">DUF6455 domain-containing protein</fullName>
    </recommendedName>
</protein>
<feature type="domain" description="DUF6455" evidence="1">
    <location>
        <begin position="1"/>
        <end position="68"/>
    </location>
</feature>
<sequence length="71" mass="7656">MASLQGLDLEEQMLRGTLSFDALEDAVLRCTGCTAPGRCAHWQAAHQGTRAAPPDYCRNAPLFARLQAGKP</sequence>